<evidence type="ECO:0000313" key="5">
    <source>
        <dbReference type="Proteomes" id="UP000198319"/>
    </source>
</evidence>
<keyword evidence="1" id="KW-0732">Signal</keyword>
<accession>A0A1S1J302</accession>
<dbReference type="EMBL" id="MUHG01000016">
    <property type="protein sequence ID" value="OXB20060.1"/>
    <property type="molecule type" value="Genomic_DNA"/>
</dbReference>
<protein>
    <submittedName>
        <fullName evidence="2">Uncharacterized protein</fullName>
    </submittedName>
</protein>
<dbReference type="Proteomes" id="UP000180252">
    <property type="component" value="Unassembled WGS sequence"/>
</dbReference>
<feature type="chain" id="PRO_5010316673" evidence="1">
    <location>
        <begin position="20"/>
        <end position="317"/>
    </location>
</feature>
<dbReference type="EMBL" id="MIKE01000025">
    <property type="protein sequence ID" value="OHT44148.1"/>
    <property type="molecule type" value="Genomic_DNA"/>
</dbReference>
<organism evidence="2 4">
    <name type="scientific">Flavobacterium tructae</name>
    <dbReference type="NCBI Taxonomy" id="1114873"/>
    <lineage>
        <taxon>Bacteria</taxon>
        <taxon>Pseudomonadati</taxon>
        <taxon>Bacteroidota</taxon>
        <taxon>Flavobacteriia</taxon>
        <taxon>Flavobacteriales</taxon>
        <taxon>Flavobacteriaceae</taxon>
        <taxon>Flavobacterium</taxon>
    </lineage>
</organism>
<reference evidence="2" key="2">
    <citation type="submission" date="2016-09" db="EMBL/GenBank/DDBJ databases">
        <authorList>
            <person name="Capua I."/>
            <person name="De Benedictis P."/>
            <person name="Joannis T."/>
            <person name="Lombin L.H."/>
            <person name="Cattoli G."/>
        </authorList>
    </citation>
    <scope>NUCLEOTIDE SEQUENCE [LARGE SCALE GENOMIC DNA]</scope>
    <source>
        <strain evidence="2">MSU</strain>
    </source>
</reference>
<keyword evidence="5" id="KW-1185">Reference proteome</keyword>
<comment type="caution">
    <text evidence="2">The sequence shown here is derived from an EMBL/GenBank/DDBJ whole genome shotgun (WGS) entry which is preliminary data.</text>
</comment>
<proteinExistence type="predicted"/>
<dbReference type="AlphaFoldDB" id="A0A1S1J302"/>
<reference evidence="3 5" key="3">
    <citation type="submission" date="2016-11" db="EMBL/GenBank/DDBJ databases">
        <title>Whole genomes of Flavobacteriaceae.</title>
        <authorList>
            <person name="Stine C."/>
            <person name="Li C."/>
            <person name="Tadesse D."/>
        </authorList>
    </citation>
    <scope>NUCLEOTIDE SEQUENCE [LARGE SCALE GENOMIC DNA]</scope>
    <source>
        <strain evidence="3 5">ATCC BAA-2541</strain>
    </source>
</reference>
<dbReference type="RefSeq" id="WP_070908086.1">
    <property type="nucleotide sequence ID" value="NZ_MIKE01000025.1"/>
</dbReference>
<gene>
    <name evidence="3" type="ORF">B0A71_08345</name>
    <name evidence="2" type="ORF">BHE19_14570</name>
</gene>
<sequence>MRLISIGILFLLFTCSGFAQEDIVELKNVQDTILITKRTLQVADPFNSVKTMQQLFPGKLYSLSDHNTFISWKCSTCKPVAYIDVNGVEGDQLFPYENGVATRVLGTLDYTDSKGNQFKLLLFNHSFYDEDGLQTGRFSGGLVGVAKFAKNNQTWQMRSFQPAIAAFGSFAQAPSPKLVEIGEDQYAFTLTHVNGGAGGPFEGILYLIAGFDGRYQPILESYNYKLTNVASVEWSGSYTVVKDTNKKHFRDIIVKTNGSFSKAAQANDEFEVILPDEIAAMAKTKKKFNFEIERRFSFKGKQYKLVDKPVVRFSNVK</sequence>
<name>A0A1S1J302_9FLAO</name>
<evidence type="ECO:0000313" key="4">
    <source>
        <dbReference type="Proteomes" id="UP000180252"/>
    </source>
</evidence>
<dbReference type="Proteomes" id="UP000198319">
    <property type="component" value="Unassembled WGS sequence"/>
</dbReference>
<evidence type="ECO:0000256" key="1">
    <source>
        <dbReference type="SAM" id="SignalP"/>
    </source>
</evidence>
<evidence type="ECO:0000313" key="2">
    <source>
        <dbReference type="EMBL" id="OHT44148.1"/>
    </source>
</evidence>
<reference evidence="4" key="1">
    <citation type="submission" date="2016-09" db="EMBL/GenBank/DDBJ databases">
        <authorList>
            <person name="Chen S."/>
            <person name="Walker E."/>
        </authorList>
    </citation>
    <scope>NUCLEOTIDE SEQUENCE [LARGE SCALE GENOMIC DNA]</scope>
    <source>
        <strain evidence="4">MSU</strain>
    </source>
</reference>
<evidence type="ECO:0000313" key="3">
    <source>
        <dbReference type="EMBL" id="OXB20060.1"/>
    </source>
</evidence>
<dbReference type="OrthoDB" id="744342at2"/>
<feature type="signal peptide" evidence="1">
    <location>
        <begin position="1"/>
        <end position="19"/>
    </location>
</feature>